<accession>A0A1I5CF74</accession>
<dbReference type="Proteomes" id="UP000198705">
    <property type="component" value="Unassembled WGS sequence"/>
</dbReference>
<proteinExistence type="predicted"/>
<sequence length="286" mass="33575">MKYAQFSILLSAFLFVVSCDYFYKQADDKTAVARVNDVFLYADDLEHLYTDNMSTEDSLLRVNNFITRWATQQLLVAGAERNLNESKLQDFNRLAEQYKNDLYATSYLEALVRRSIDTVVTKKEAEAYYNSNTDIFTLKEDLIKFRYIQVDENRLDISELKTKFQRFNELDKQDLDSIAIQFKSYSLNDSIWIKVTQAIKKIPVVTTENKNELLKKSNFIQLKDSLGLYLMQIEDVLERNSPAPLDYIKPTIDQIVINKRKLELIKELEKDITKDAIKNKQFEIYN</sequence>
<dbReference type="RefSeq" id="WP_092208748.1">
    <property type="nucleotide sequence ID" value="NZ_FOVN01000005.1"/>
</dbReference>
<reference evidence="2" key="1">
    <citation type="submission" date="2016-10" db="EMBL/GenBank/DDBJ databases">
        <authorList>
            <person name="Varghese N."/>
            <person name="Submissions S."/>
        </authorList>
    </citation>
    <scope>NUCLEOTIDE SEQUENCE [LARGE SCALE GENOMIC DNA]</scope>
    <source>
        <strain evidence="2">DSM 23925</strain>
    </source>
</reference>
<organism evidence="1 2">
    <name type="scientific">Bizionia echini</name>
    <dbReference type="NCBI Taxonomy" id="649333"/>
    <lineage>
        <taxon>Bacteria</taxon>
        <taxon>Pseudomonadati</taxon>
        <taxon>Bacteroidota</taxon>
        <taxon>Flavobacteriia</taxon>
        <taxon>Flavobacteriales</taxon>
        <taxon>Flavobacteriaceae</taxon>
        <taxon>Bizionia</taxon>
    </lineage>
</organism>
<protein>
    <recommendedName>
        <fullName evidence="3">Peptidylprolyl isomerase</fullName>
    </recommendedName>
</protein>
<evidence type="ECO:0000313" key="2">
    <source>
        <dbReference type="Proteomes" id="UP000198705"/>
    </source>
</evidence>
<dbReference type="AlphaFoldDB" id="A0A1I5CF74"/>
<dbReference type="STRING" id="649333.SAMN04487989_10539"/>
<dbReference type="OrthoDB" id="9785180at2"/>
<gene>
    <name evidence="1" type="ORF">SAMN04487989_10539</name>
</gene>
<name>A0A1I5CF74_9FLAO</name>
<dbReference type="PROSITE" id="PS51257">
    <property type="entry name" value="PROKAR_LIPOPROTEIN"/>
    <property type="match status" value="1"/>
</dbReference>
<evidence type="ECO:0008006" key="3">
    <source>
        <dbReference type="Google" id="ProtNLM"/>
    </source>
</evidence>
<evidence type="ECO:0000313" key="1">
    <source>
        <dbReference type="EMBL" id="SFN85587.1"/>
    </source>
</evidence>
<keyword evidence="2" id="KW-1185">Reference proteome</keyword>
<dbReference type="EMBL" id="FOVN01000005">
    <property type="protein sequence ID" value="SFN85587.1"/>
    <property type="molecule type" value="Genomic_DNA"/>
</dbReference>